<gene>
    <name evidence="1" type="ORF">NBRC116187_05250</name>
</gene>
<reference evidence="1 2" key="1">
    <citation type="submission" date="2024-04" db="EMBL/GenBank/DDBJ databases">
        <title>Draft genome sequence of Halopseudomonas sabulinigri NBRC 116187.</title>
        <authorList>
            <person name="Miyakawa T."/>
            <person name="Kusuya Y."/>
            <person name="Miura T."/>
        </authorList>
    </citation>
    <scope>NUCLEOTIDE SEQUENCE [LARGE SCALE GENOMIC DNA]</scope>
    <source>
        <strain evidence="1 2">4NH20-0042</strain>
    </source>
</reference>
<comment type="caution">
    <text evidence="1">The sequence shown here is derived from an EMBL/GenBank/DDBJ whole genome shotgun (WGS) entry which is preliminary data.</text>
</comment>
<name>A0ABP9ZL26_9GAMM</name>
<dbReference type="EMBL" id="BAABWD010000001">
    <property type="protein sequence ID" value="GAA6130165.1"/>
    <property type="molecule type" value="Genomic_DNA"/>
</dbReference>
<protein>
    <submittedName>
        <fullName evidence="1">Uncharacterized protein</fullName>
    </submittedName>
</protein>
<dbReference type="Pfam" id="PF15568">
    <property type="entry name" value="Imm39"/>
    <property type="match status" value="1"/>
</dbReference>
<proteinExistence type="predicted"/>
<keyword evidence="2" id="KW-1185">Reference proteome</keyword>
<evidence type="ECO:0000313" key="2">
    <source>
        <dbReference type="Proteomes" id="UP001486808"/>
    </source>
</evidence>
<accession>A0ABP9ZL26</accession>
<dbReference type="Proteomes" id="UP001486808">
    <property type="component" value="Unassembled WGS sequence"/>
</dbReference>
<organism evidence="1 2">
    <name type="scientific">Halopseudomonas sabulinigri</name>
    <dbReference type="NCBI Taxonomy" id="472181"/>
    <lineage>
        <taxon>Bacteria</taxon>
        <taxon>Pseudomonadati</taxon>
        <taxon>Pseudomonadota</taxon>
        <taxon>Gammaproteobacteria</taxon>
        <taxon>Pseudomonadales</taxon>
        <taxon>Pseudomonadaceae</taxon>
        <taxon>Halopseudomonas</taxon>
    </lineage>
</organism>
<dbReference type="RefSeq" id="WP_353386214.1">
    <property type="nucleotide sequence ID" value="NZ_BAABWD010000001.1"/>
</dbReference>
<dbReference type="InterPro" id="IPR029081">
    <property type="entry name" value="Imm39"/>
</dbReference>
<evidence type="ECO:0000313" key="1">
    <source>
        <dbReference type="EMBL" id="GAA6130165.1"/>
    </source>
</evidence>
<sequence length="124" mass="13442">MPQGYILLVGSVDLVRARHKNSAKVSLRVRNEINARLISLGWPEKAPFDHVSLIIRYGEVAVEDVEIGPISRGTRALPVSIQAAASDIVAADKSEEAIEALVRPLMLRAVNAVAEMFGLERVSA</sequence>